<proteinExistence type="predicted"/>
<feature type="region of interest" description="Disordered" evidence="1">
    <location>
        <begin position="282"/>
        <end position="319"/>
    </location>
</feature>
<evidence type="ECO:0000313" key="2">
    <source>
        <dbReference type="EMBL" id="OCT90541.1"/>
    </source>
</evidence>
<dbReference type="PANTHER" id="PTHR11505">
    <property type="entry name" value="L1 TRANSPOSABLE ELEMENT-RELATED"/>
    <property type="match status" value="1"/>
</dbReference>
<protein>
    <submittedName>
        <fullName evidence="2">Uncharacterized protein</fullName>
    </submittedName>
</protein>
<dbReference type="Proteomes" id="UP000694892">
    <property type="component" value="Chromosome 3L"/>
</dbReference>
<feature type="compositionally biased region" description="Polar residues" evidence="1">
    <location>
        <begin position="42"/>
        <end position="59"/>
    </location>
</feature>
<feature type="compositionally biased region" description="Polar residues" evidence="1">
    <location>
        <begin position="19"/>
        <end position="30"/>
    </location>
</feature>
<evidence type="ECO:0000313" key="3">
    <source>
        <dbReference type="Proteomes" id="UP000694892"/>
    </source>
</evidence>
<dbReference type="AlphaFoldDB" id="A0A974HUL0"/>
<accession>A0A974HUL0</accession>
<dbReference type="Gene3D" id="3.30.70.1820">
    <property type="entry name" value="L1 transposable element, RRM domain"/>
    <property type="match status" value="1"/>
</dbReference>
<feature type="compositionally biased region" description="Low complexity" evidence="1">
    <location>
        <begin position="8"/>
        <end position="18"/>
    </location>
</feature>
<reference evidence="3" key="1">
    <citation type="journal article" date="2016" name="Nature">
        <title>Genome evolution in the allotetraploid frog Xenopus laevis.</title>
        <authorList>
            <person name="Session A.M."/>
            <person name="Uno Y."/>
            <person name="Kwon T."/>
            <person name="Chapman J.A."/>
            <person name="Toyoda A."/>
            <person name="Takahashi S."/>
            <person name="Fukui A."/>
            <person name="Hikosaka A."/>
            <person name="Suzuki A."/>
            <person name="Kondo M."/>
            <person name="van Heeringen S.J."/>
            <person name="Quigley I."/>
            <person name="Heinz S."/>
            <person name="Ogino H."/>
            <person name="Ochi H."/>
            <person name="Hellsten U."/>
            <person name="Lyons J.B."/>
            <person name="Simakov O."/>
            <person name="Putnam N."/>
            <person name="Stites J."/>
            <person name="Kuroki Y."/>
            <person name="Tanaka T."/>
            <person name="Michiue T."/>
            <person name="Watanabe M."/>
            <person name="Bogdanovic O."/>
            <person name="Lister R."/>
            <person name="Georgiou G."/>
            <person name="Paranjpe S.S."/>
            <person name="van Kruijsbergen I."/>
            <person name="Shu S."/>
            <person name="Carlson J."/>
            <person name="Kinoshita T."/>
            <person name="Ohta Y."/>
            <person name="Mawaribuchi S."/>
            <person name="Jenkins J."/>
            <person name="Grimwood J."/>
            <person name="Schmutz J."/>
            <person name="Mitros T."/>
            <person name="Mozaffari S.V."/>
            <person name="Suzuki Y."/>
            <person name="Haramoto Y."/>
            <person name="Yamamoto T.S."/>
            <person name="Takagi C."/>
            <person name="Heald R."/>
            <person name="Miller K."/>
            <person name="Haudenschild C."/>
            <person name="Kitzman J."/>
            <person name="Nakayama T."/>
            <person name="Izutsu Y."/>
            <person name="Robert J."/>
            <person name="Fortriede J."/>
            <person name="Burns K."/>
            <person name="Lotay V."/>
            <person name="Karimi K."/>
            <person name="Yasuoka Y."/>
            <person name="Dichmann D.S."/>
            <person name="Flajnik M.F."/>
            <person name="Houston D.W."/>
            <person name="Shendure J."/>
            <person name="DuPasquier L."/>
            <person name="Vize P.D."/>
            <person name="Zorn A.M."/>
            <person name="Ito M."/>
            <person name="Marcotte E.M."/>
            <person name="Wallingford J.B."/>
            <person name="Ito Y."/>
            <person name="Asashima M."/>
            <person name="Ueno N."/>
            <person name="Matsuda Y."/>
            <person name="Veenstra G.J."/>
            <person name="Fujiyama A."/>
            <person name="Harland R.M."/>
            <person name="Taira M."/>
            <person name="Rokhsar D.S."/>
        </authorList>
    </citation>
    <scope>NUCLEOTIDE SEQUENCE [LARGE SCALE GENOMIC DNA]</scope>
    <source>
        <strain evidence="3">J</strain>
    </source>
</reference>
<dbReference type="EMBL" id="CM004470">
    <property type="protein sequence ID" value="OCT90541.1"/>
    <property type="molecule type" value="Genomic_DNA"/>
</dbReference>
<dbReference type="InterPro" id="IPR004244">
    <property type="entry name" value="Transposase_22"/>
</dbReference>
<name>A0A974HUL0_XENLA</name>
<feature type="region of interest" description="Disordered" evidence="1">
    <location>
        <begin position="1"/>
        <end position="76"/>
    </location>
</feature>
<sequence length="319" mass="36222">MADQDPQSAGSSASLPSSTITAPEPTTSPCWESGDDWRLSSLHHTNSANPTDKVGTSAQVKDDQPYTLDAPYTTEGEKYDQLEKSVDSNTGKISDFEKKVSRLGQLQNKLDDQENHSRRNNIRIKVLPESIGQQELFVTLCKLFNSMLGKPPDSHIVIDRAHCELRPSYPNSDIPCDIICRIHFYNVKGALMLKARDSEVIHFESMQLKFFQDLSRNTLRQRHAQLEEHSIKYRWGFPFALIVIRQGKSILIKTHKDIPHFLKALNLPPVAIENWEMMTWELPQPKPDRNTTSTSTRHSNDAKLTSGHSAPPKRRILET</sequence>
<evidence type="ECO:0000256" key="1">
    <source>
        <dbReference type="SAM" id="MobiDB-lite"/>
    </source>
</evidence>
<organism evidence="2 3">
    <name type="scientific">Xenopus laevis</name>
    <name type="common">African clawed frog</name>
    <dbReference type="NCBI Taxonomy" id="8355"/>
    <lineage>
        <taxon>Eukaryota</taxon>
        <taxon>Metazoa</taxon>
        <taxon>Chordata</taxon>
        <taxon>Craniata</taxon>
        <taxon>Vertebrata</taxon>
        <taxon>Euteleostomi</taxon>
        <taxon>Amphibia</taxon>
        <taxon>Batrachia</taxon>
        <taxon>Anura</taxon>
        <taxon>Pipoidea</taxon>
        <taxon>Pipidae</taxon>
        <taxon>Xenopodinae</taxon>
        <taxon>Xenopus</taxon>
        <taxon>Xenopus</taxon>
    </lineage>
</organism>
<gene>
    <name evidence="2" type="ORF">XELAEV_18019156mg</name>
</gene>